<dbReference type="RefSeq" id="WP_003522990.1">
    <property type="nucleotide sequence ID" value="NZ_LT009730.1"/>
</dbReference>
<feature type="binding site" evidence="5">
    <location>
        <position position="66"/>
    </location>
    <ligand>
        <name>substrate</name>
    </ligand>
</feature>
<comment type="cofactor">
    <cofactor evidence="1">
        <name>Mg(2+)</name>
        <dbReference type="ChEBI" id="CHEBI:18420"/>
    </cofactor>
</comment>
<dbReference type="SUPFAM" id="SSF51621">
    <property type="entry name" value="Phosphoenolpyruvate/pyruvate domain"/>
    <property type="match status" value="1"/>
</dbReference>
<evidence type="ECO:0000256" key="2">
    <source>
        <dbReference type="ARBA" id="ARBA00005568"/>
    </source>
</evidence>
<dbReference type="EMBL" id="FBWC01000008">
    <property type="protein sequence ID" value="CUX17848.1"/>
    <property type="molecule type" value="Genomic_DNA"/>
</dbReference>
<dbReference type="PANTHER" id="PTHR32308:SF10">
    <property type="entry name" value="CITRATE LYASE SUBUNIT BETA"/>
    <property type="match status" value="1"/>
</dbReference>
<evidence type="ECO:0000256" key="3">
    <source>
        <dbReference type="ARBA" id="ARBA00022723"/>
    </source>
</evidence>
<protein>
    <submittedName>
        <fullName evidence="8">Citryl-CoA lyase</fullName>
        <ecNumber evidence="8">4.1.3.34</ecNumber>
    </submittedName>
</protein>
<dbReference type="EC" id="4.1.3.34" evidence="8"/>
<feature type="binding site" evidence="5">
    <location>
        <position position="119"/>
    </location>
    <ligand>
        <name>substrate</name>
    </ligand>
</feature>
<dbReference type="InterPro" id="IPR005000">
    <property type="entry name" value="Aldolase/citrate-lyase_domain"/>
</dbReference>
<keyword evidence="4 6" id="KW-0460">Magnesium</keyword>
<dbReference type="Pfam" id="PF03328">
    <property type="entry name" value="HpcH_HpaI"/>
    <property type="match status" value="1"/>
</dbReference>
<dbReference type="PANTHER" id="PTHR32308">
    <property type="entry name" value="LYASE BETA SUBUNIT, PUTATIVE (AFU_ORTHOLOGUE AFUA_4G13030)-RELATED"/>
    <property type="match status" value="1"/>
</dbReference>
<accession>A0A1S7PA89</accession>
<comment type="similarity">
    <text evidence="2">Belongs to the HpcH/HpaI aldolase family.</text>
</comment>
<dbReference type="GO" id="GO:0000287">
    <property type="term" value="F:magnesium ion binding"/>
    <property type="evidence" value="ECO:0007669"/>
    <property type="project" value="TreeGrafter"/>
</dbReference>
<dbReference type="Gene3D" id="3.20.20.60">
    <property type="entry name" value="Phosphoenolpyruvate-binding domains"/>
    <property type="match status" value="1"/>
</dbReference>
<gene>
    <name evidence="8" type="ORF">AGR4C_Cc160226</name>
</gene>
<evidence type="ECO:0000256" key="4">
    <source>
        <dbReference type="ARBA" id="ARBA00022842"/>
    </source>
</evidence>
<proteinExistence type="inferred from homology"/>
<feature type="binding site" evidence="6">
    <location>
        <position position="145"/>
    </location>
    <ligand>
        <name>Mg(2+)</name>
        <dbReference type="ChEBI" id="CHEBI:18420"/>
    </ligand>
</feature>
<reference evidence="8 9" key="1">
    <citation type="submission" date="2016-01" db="EMBL/GenBank/DDBJ databases">
        <authorList>
            <person name="Oliw E.H."/>
        </authorList>
    </citation>
    <scope>NUCLEOTIDE SEQUENCE [LARGE SCALE GENOMIC DNA]</scope>
    <source>
        <strain evidence="8 9">Kerr 14</strain>
    </source>
</reference>
<dbReference type="InterPro" id="IPR040442">
    <property type="entry name" value="Pyrv_kinase-like_dom_sf"/>
</dbReference>
<dbReference type="InterPro" id="IPR015813">
    <property type="entry name" value="Pyrv/PenolPyrv_kinase-like_dom"/>
</dbReference>
<evidence type="ECO:0000313" key="9">
    <source>
        <dbReference type="Proteomes" id="UP000191897"/>
    </source>
</evidence>
<dbReference type="InterPro" id="IPR011206">
    <property type="entry name" value="Citrate_lyase_beta/mcl1/mcl2"/>
</dbReference>
<feature type="binding site" evidence="6">
    <location>
        <position position="119"/>
    </location>
    <ligand>
        <name>Mg(2+)</name>
        <dbReference type="ChEBI" id="CHEBI:18420"/>
    </ligand>
</feature>
<feature type="domain" description="HpcH/HpaI aldolase/citrate lyase" evidence="7">
    <location>
        <begin position="11"/>
        <end position="212"/>
    </location>
</feature>
<evidence type="ECO:0000256" key="1">
    <source>
        <dbReference type="ARBA" id="ARBA00001946"/>
    </source>
</evidence>
<evidence type="ECO:0000313" key="8">
    <source>
        <dbReference type="EMBL" id="CUX17848.1"/>
    </source>
</evidence>
<dbReference type="Proteomes" id="UP000191897">
    <property type="component" value="Unassembled WGS sequence"/>
</dbReference>
<sequence>MVDFLPPVAPLFVPASRPDRFHKADQSGADAIIFDLEDAVAPADKENARDAVIAQISGLKSTVIVRINAPGTPWHEADLEALARLKDVAIMLPKAERPEEITNAVRRINRSVPVIALVETAAGLARLPDLLSAKNVVMAAFGSVDFSLDLGCAHERLALLAARSELVWRSRAARRAAPLDGVTTDLTNPEVIKDDARHAVALGFGGKLAIHPKQVEQIRQAYRPDEQTVAWARNIVAKTASGEAIQVNGEMVDRPVIERARLILSRATSET</sequence>
<evidence type="ECO:0000256" key="6">
    <source>
        <dbReference type="PIRSR" id="PIRSR015582-2"/>
    </source>
</evidence>
<keyword evidence="8" id="KW-0456">Lyase</keyword>
<name>A0A1S7PA89_AGRTU</name>
<organism evidence="8 9">
    <name type="scientific">Agrobacterium tumefaciens str. Kerr 14</name>
    <dbReference type="NCBI Taxonomy" id="1183424"/>
    <lineage>
        <taxon>Bacteria</taxon>
        <taxon>Pseudomonadati</taxon>
        <taxon>Pseudomonadota</taxon>
        <taxon>Alphaproteobacteria</taxon>
        <taxon>Hyphomicrobiales</taxon>
        <taxon>Rhizobiaceae</taxon>
        <taxon>Rhizobium/Agrobacterium group</taxon>
        <taxon>Agrobacterium</taxon>
        <taxon>Agrobacterium tumefaciens complex</taxon>
    </lineage>
</organism>
<evidence type="ECO:0000256" key="5">
    <source>
        <dbReference type="PIRSR" id="PIRSR015582-1"/>
    </source>
</evidence>
<dbReference type="AlphaFoldDB" id="A0A1S7PA89"/>
<keyword evidence="3 6" id="KW-0479">Metal-binding</keyword>
<dbReference type="GO" id="GO:0008816">
    <property type="term" value="F:citryl-CoA lyase activity"/>
    <property type="evidence" value="ECO:0007669"/>
    <property type="project" value="UniProtKB-EC"/>
</dbReference>
<evidence type="ECO:0000259" key="7">
    <source>
        <dbReference type="Pfam" id="PF03328"/>
    </source>
</evidence>
<dbReference type="GO" id="GO:0006107">
    <property type="term" value="P:oxaloacetate metabolic process"/>
    <property type="evidence" value="ECO:0007669"/>
    <property type="project" value="TreeGrafter"/>
</dbReference>
<dbReference type="PIRSF" id="PIRSF015582">
    <property type="entry name" value="Cit_lyase_B"/>
    <property type="match status" value="1"/>
</dbReference>